<protein>
    <submittedName>
        <fullName evidence="1">Longevity assurance proteins LAG1/LAC1</fullName>
    </submittedName>
</protein>
<accession>A0ACC0U960</accession>
<proteinExistence type="predicted"/>
<organism evidence="1 2">
    <name type="scientific">Russula earlei</name>
    <dbReference type="NCBI Taxonomy" id="71964"/>
    <lineage>
        <taxon>Eukaryota</taxon>
        <taxon>Fungi</taxon>
        <taxon>Dikarya</taxon>
        <taxon>Basidiomycota</taxon>
        <taxon>Agaricomycotina</taxon>
        <taxon>Agaricomycetes</taxon>
        <taxon>Russulales</taxon>
        <taxon>Russulaceae</taxon>
        <taxon>Russula</taxon>
    </lineage>
</organism>
<gene>
    <name evidence="1" type="ORF">F5148DRAFT_1275906</name>
</gene>
<dbReference type="Proteomes" id="UP001207468">
    <property type="component" value="Unassembled WGS sequence"/>
</dbReference>
<evidence type="ECO:0000313" key="1">
    <source>
        <dbReference type="EMBL" id="KAI9508148.1"/>
    </source>
</evidence>
<evidence type="ECO:0000313" key="2">
    <source>
        <dbReference type="Proteomes" id="UP001207468"/>
    </source>
</evidence>
<dbReference type="EMBL" id="JAGFNK010000100">
    <property type="protein sequence ID" value="KAI9508148.1"/>
    <property type="molecule type" value="Genomic_DNA"/>
</dbReference>
<sequence>MDHFFDRSRLPSFLIPFVSLSYSVDPPPNLDSFPDSSYYDIGYLDVCLIVTLIAIMAILRDAIRVLVLEPFANWKLTRHWRRRQALKSGSATPDSKASSLASINKGNINSPVITTSSVETAMANRPAERSAEARRIRHAVLRFAEQGWQAIYYIWQWSLGIYIHYYLPSDLWTGYPHNPLAGIVKLYYLMQISLYVHLVLLLNAEAPRKDHWQMMTHHVVTIILIVASYAYNFTRVGCLVMVIMDWCDIFLPLAKMLRYLSYQTACDVTFVFWLVSWLVTRHVLFCMVIASVYWEAPKHIEFGWWPERGYWYTADVHKVFVSLLVILEVIQSIWSYLIFGVAYRVLKGQGTEDPRSDDEG</sequence>
<keyword evidence="2" id="KW-1185">Reference proteome</keyword>
<name>A0ACC0U960_9AGAM</name>
<reference evidence="1" key="1">
    <citation type="submission" date="2021-03" db="EMBL/GenBank/DDBJ databases">
        <title>Evolutionary priming and transition to the ectomycorrhizal habit in an iconic lineage of mushroom-forming fungi: is preadaptation a requirement?</title>
        <authorList>
            <consortium name="DOE Joint Genome Institute"/>
            <person name="Looney B.P."/>
            <person name="Miyauchi S."/>
            <person name="Morin E."/>
            <person name="Drula E."/>
            <person name="Courty P.E."/>
            <person name="Chicoki N."/>
            <person name="Fauchery L."/>
            <person name="Kohler A."/>
            <person name="Kuo A."/>
            <person name="LaButti K."/>
            <person name="Pangilinan J."/>
            <person name="Lipzen A."/>
            <person name="Riley R."/>
            <person name="Andreopoulos W."/>
            <person name="He G."/>
            <person name="Johnson J."/>
            <person name="Barry K.W."/>
            <person name="Grigoriev I.V."/>
            <person name="Nagy L."/>
            <person name="Hibbett D."/>
            <person name="Henrissat B."/>
            <person name="Matheny P.B."/>
            <person name="Labbe J."/>
            <person name="Martin A.F."/>
        </authorList>
    </citation>
    <scope>NUCLEOTIDE SEQUENCE</scope>
    <source>
        <strain evidence="1">BPL698</strain>
    </source>
</reference>
<comment type="caution">
    <text evidence="1">The sequence shown here is derived from an EMBL/GenBank/DDBJ whole genome shotgun (WGS) entry which is preliminary data.</text>
</comment>